<dbReference type="Gene3D" id="3.10.600.10">
    <property type="entry name" value="pyruvate carboxylase f1077a mutant domain"/>
    <property type="match status" value="2"/>
</dbReference>
<dbReference type="EC" id="6.4.1.1" evidence="3 11"/>
<dbReference type="InterPro" id="IPR016185">
    <property type="entry name" value="PreATP-grasp_dom_sf"/>
</dbReference>
<protein>
    <recommendedName>
        <fullName evidence="3 11">Pyruvate carboxylase</fullName>
        <ecNumber evidence="3 11">6.4.1.1</ecNumber>
    </recommendedName>
</protein>
<feature type="binding site" evidence="14">
    <location>
        <position position="578"/>
    </location>
    <ligand>
        <name>Mn(2+)</name>
        <dbReference type="ChEBI" id="CHEBI:29035"/>
    </ligand>
</feature>
<keyword evidence="21" id="KW-0670">Pyruvate</keyword>
<feature type="binding site" description="via carbamate group" evidence="14">
    <location>
        <position position="747"/>
    </location>
    <ligand>
        <name>Mn(2+)</name>
        <dbReference type="ChEBI" id="CHEBI:29035"/>
    </ligand>
</feature>
<evidence type="ECO:0000259" key="19">
    <source>
        <dbReference type="PROSITE" id="PS50979"/>
    </source>
</evidence>
<evidence type="ECO:0000256" key="8">
    <source>
        <dbReference type="ARBA" id="ARBA00022840"/>
    </source>
</evidence>
<dbReference type="SUPFAM" id="SSF89000">
    <property type="entry name" value="post-HMGL domain-like"/>
    <property type="match status" value="1"/>
</dbReference>
<dbReference type="GO" id="GO:0005524">
    <property type="term" value="F:ATP binding"/>
    <property type="evidence" value="ECO:0007669"/>
    <property type="project" value="UniProtKB-UniRule"/>
</dbReference>
<evidence type="ECO:0000259" key="18">
    <source>
        <dbReference type="PROSITE" id="PS50975"/>
    </source>
</evidence>
<evidence type="ECO:0000256" key="1">
    <source>
        <dbReference type="ARBA" id="ARBA00001953"/>
    </source>
</evidence>
<dbReference type="GO" id="GO:0006094">
    <property type="term" value="P:gluconeogenesis"/>
    <property type="evidence" value="ECO:0007669"/>
    <property type="project" value="UniProtKB-UniPathway"/>
</dbReference>
<dbReference type="PROSITE" id="PS50991">
    <property type="entry name" value="PYR_CT"/>
    <property type="match status" value="1"/>
</dbReference>
<comment type="cofactor">
    <cofactor evidence="1 11">
        <name>biotin</name>
        <dbReference type="ChEBI" id="CHEBI:57586"/>
    </cofactor>
</comment>
<dbReference type="FunFam" id="3.40.50.20:FF:000010">
    <property type="entry name" value="Propionyl-CoA carboxylase subunit alpha"/>
    <property type="match status" value="1"/>
</dbReference>
<dbReference type="InterPro" id="IPR005479">
    <property type="entry name" value="CPAse_ATP-bd"/>
</dbReference>
<feature type="compositionally biased region" description="Pro residues" evidence="16">
    <location>
        <begin position="498"/>
        <end position="508"/>
    </location>
</feature>
<feature type="region of interest" description="Disordered" evidence="16">
    <location>
        <begin position="487"/>
        <end position="546"/>
    </location>
</feature>
<dbReference type="FunFam" id="2.40.50.100:FF:000003">
    <property type="entry name" value="Acetyl-CoA carboxylase biotin carboxyl carrier protein"/>
    <property type="match status" value="1"/>
</dbReference>
<dbReference type="PROSITE" id="PS50975">
    <property type="entry name" value="ATP_GRASP"/>
    <property type="match status" value="1"/>
</dbReference>
<organism evidence="21 22">
    <name type="scientific">Ancylobacter novellus</name>
    <name type="common">Thiobacillus novellus</name>
    <dbReference type="NCBI Taxonomy" id="921"/>
    <lineage>
        <taxon>Bacteria</taxon>
        <taxon>Pseudomonadati</taxon>
        <taxon>Pseudomonadota</taxon>
        <taxon>Alphaproteobacteria</taxon>
        <taxon>Hyphomicrobiales</taxon>
        <taxon>Xanthobacteraceae</taxon>
        <taxon>Ancylobacter</taxon>
    </lineage>
</organism>
<dbReference type="InterPro" id="IPR055268">
    <property type="entry name" value="PCB-like"/>
</dbReference>
<dbReference type="SUPFAM" id="SSF51246">
    <property type="entry name" value="Rudiment single hybrid motif"/>
    <property type="match status" value="1"/>
</dbReference>
<dbReference type="InterPro" id="IPR005930">
    <property type="entry name" value="Pyruv_COase"/>
</dbReference>
<evidence type="ECO:0000256" key="13">
    <source>
        <dbReference type="PIRSR" id="PIRSR001594-2"/>
    </source>
</evidence>
<dbReference type="Pfam" id="PF02785">
    <property type="entry name" value="Biotin_carb_C"/>
    <property type="match status" value="1"/>
</dbReference>
<keyword evidence="6 14" id="KW-0479">Metal-binding</keyword>
<dbReference type="SUPFAM" id="SSF52440">
    <property type="entry name" value="PreATP-grasp domain"/>
    <property type="match status" value="1"/>
</dbReference>
<dbReference type="Pfam" id="PF00682">
    <property type="entry name" value="HMGL-like"/>
    <property type="match status" value="1"/>
</dbReference>
<evidence type="ECO:0000256" key="14">
    <source>
        <dbReference type="PIRSR" id="PIRSR001594-3"/>
    </source>
</evidence>
<keyword evidence="10" id="KW-0511">Multifunctional enzyme</keyword>
<dbReference type="GO" id="GO:0005737">
    <property type="term" value="C:cytoplasm"/>
    <property type="evidence" value="ECO:0007669"/>
    <property type="project" value="TreeGrafter"/>
</dbReference>
<dbReference type="InterPro" id="IPR001882">
    <property type="entry name" value="Biotin_BS"/>
</dbReference>
<feature type="domain" description="Pyruvate carboxyltransferase" evidence="20">
    <location>
        <begin position="569"/>
        <end position="837"/>
    </location>
</feature>
<dbReference type="NCBIfam" id="NF006761">
    <property type="entry name" value="PRK09282.1"/>
    <property type="match status" value="1"/>
</dbReference>
<dbReference type="PANTHER" id="PTHR43778:SF2">
    <property type="entry name" value="PYRUVATE CARBOXYLASE, MITOCHONDRIAL"/>
    <property type="match status" value="1"/>
</dbReference>
<dbReference type="Pfam" id="PF00364">
    <property type="entry name" value="Biotin_lipoyl"/>
    <property type="match status" value="1"/>
</dbReference>
<dbReference type="PANTHER" id="PTHR43778">
    <property type="entry name" value="PYRUVATE CARBOXYLASE"/>
    <property type="match status" value="1"/>
</dbReference>
<dbReference type="Pfam" id="PF02436">
    <property type="entry name" value="PYC_OADA"/>
    <property type="match status" value="1"/>
</dbReference>
<proteinExistence type="predicted"/>
<gene>
    <name evidence="21" type="primary">pyc</name>
    <name evidence="21" type="ORF">DI565_01530</name>
</gene>
<dbReference type="SMART" id="SM00878">
    <property type="entry name" value="Biotin_carb_C"/>
    <property type="match status" value="1"/>
</dbReference>
<evidence type="ECO:0000256" key="3">
    <source>
        <dbReference type="ARBA" id="ARBA00013057"/>
    </source>
</evidence>
<dbReference type="InterPro" id="IPR011761">
    <property type="entry name" value="ATP-grasp"/>
</dbReference>
<dbReference type="InterPro" id="IPR011764">
    <property type="entry name" value="Biotin_carboxylation_dom"/>
</dbReference>
<dbReference type="InterPro" id="IPR000089">
    <property type="entry name" value="Biotin_lipoyl"/>
</dbReference>
<dbReference type="PROSITE" id="PS00867">
    <property type="entry name" value="CPSASE_2"/>
    <property type="match status" value="1"/>
</dbReference>
<feature type="binding site" evidence="14">
    <location>
        <position position="776"/>
    </location>
    <ligand>
        <name>Mn(2+)</name>
        <dbReference type="ChEBI" id="CHEBI:29035"/>
    </ligand>
</feature>
<dbReference type="InterPro" id="IPR005482">
    <property type="entry name" value="Biotin_COase_C"/>
</dbReference>
<comment type="catalytic activity">
    <reaction evidence="11">
        <text>hydrogencarbonate + pyruvate + ATP = oxaloacetate + ADP + phosphate + H(+)</text>
        <dbReference type="Rhea" id="RHEA:20844"/>
        <dbReference type="ChEBI" id="CHEBI:15361"/>
        <dbReference type="ChEBI" id="CHEBI:15378"/>
        <dbReference type="ChEBI" id="CHEBI:16452"/>
        <dbReference type="ChEBI" id="CHEBI:17544"/>
        <dbReference type="ChEBI" id="CHEBI:30616"/>
        <dbReference type="ChEBI" id="CHEBI:43474"/>
        <dbReference type="ChEBI" id="CHEBI:456216"/>
        <dbReference type="EC" id="6.4.1.1"/>
    </reaction>
</comment>
<feature type="domain" description="Lipoyl-binding" evidence="17">
    <location>
        <begin position="1106"/>
        <end position="1181"/>
    </location>
</feature>
<dbReference type="EMBL" id="QFPN01000001">
    <property type="protein sequence ID" value="PZQ19097.1"/>
    <property type="molecule type" value="Genomic_DNA"/>
</dbReference>
<dbReference type="SUPFAM" id="SSF51230">
    <property type="entry name" value="Single hybrid motif"/>
    <property type="match status" value="1"/>
</dbReference>
<feature type="modified residue" description="N6-biotinyllysine" evidence="15">
    <location>
        <position position="1147"/>
    </location>
</feature>
<dbReference type="GO" id="GO:0004736">
    <property type="term" value="F:pyruvate carboxylase activity"/>
    <property type="evidence" value="ECO:0007669"/>
    <property type="project" value="UniProtKB-EC"/>
</dbReference>
<dbReference type="GO" id="GO:0046872">
    <property type="term" value="F:metal ion binding"/>
    <property type="evidence" value="ECO:0007669"/>
    <property type="project" value="UniProtKB-KW"/>
</dbReference>
<feature type="binding site" evidence="13">
    <location>
        <position position="242"/>
    </location>
    <ligand>
        <name>ATP</name>
        <dbReference type="ChEBI" id="CHEBI:30616"/>
    </ligand>
</feature>
<dbReference type="Proteomes" id="UP000249577">
    <property type="component" value="Unassembled WGS sequence"/>
</dbReference>
<evidence type="ECO:0000313" key="22">
    <source>
        <dbReference type="Proteomes" id="UP000249577"/>
    </source>
</evidence>
<accession>A0A2W5MGS8</accession>
<dbReference type="PROSITE" id="PS50968">
    <property type="entry name" value="BIOTINYL_LIPOYL"/>
    <property type="match status" value="1"/>
</dbReference>
<dbReference type="InterPro" id="IPR013785">
    <property type="entry name" value="Aldolase_TIM"/>
</dbReference>
<evidence type="ECO:0000259" key="17">
    <source>
        <dbReference type="PROSITE" id="PS50968"/>
    </source>
</evidence>
<evidence type="ECO:0000256" key="4">
    <source>
        <dbReference type="ARBA" id="ARBA00022432"/>
    </source>
</evidence>
<dbReference type="Gene3D" id="2.40.50.100">
    <property type="match status" value="1"/>
</dbReference>
<feature type="domain" description="Biotin carboxylation" evidence="19">
    <location>
        <begin position="7"/>
        <end position="461"/>
    </location>
</feature>
<feature type="binding site" evidence="13">
    <location>
        <position position="911"/>
    </location>
    <ligand>
        <name>substrate</name>
    </ligand>
</feature>
<feature type="binding site" evidence="14">
    <location>
        <position position="778"/>
    </location>
    <ligand>
        <name>Mn(2+)</name>
        <dbReference type="ChEBI" id="CHEBI:29035"/>
    </ligand>
</feature>
<feature type="domain" description="ATP-grasp" evidence="18">
    <location>
        <begin position="127"/>
        <end position="325"/>
    </location>
</feature>
<dbReference type="Pfam" id="PF00289">
    <property type="entry name" value="Biotin_carb_N"/>
    <property type="match status" value="1"/>
</dbReference>
<keyword evidence="5 11" id="KW-0436">Ligase</keyword>
<dbReference type="NCBIfam" id="NF009554">
    <property type="entry name" value="PRK12999.1"/>
    <property type="match status" value="1"/>
</dbReference>
<dbReference type="InterPro" id="IPR005481">
    <property type="entry name" value="BC-like_N"/>
</dbReference>
<dbReference type="InterPro" id="IPR011054">
    <property type="entry name" value="Rudment_hybrid_motif"/>
</dbReference>
<dbReference type="CDD" id="cd06850">
    <property type="entry name" value="biotinyl_domain"/>
    <property type="match status" value="1"/>
</dbReference>
<dbReference type="PIRSF" id="PIRSF001594">
    <property type="entry name" value="Pyruv_carbox"/>
    <property type="match status" value="1"/>
</dbReference>
<evidence type="ECO:0000256" key="10">
    <source>
        <dbReference type="ARBA" id="ARBA00023268"/>
    </source>
</evidence>
<dbReference type="AlphaFoldDB" id="A0A2W5MGS8"/>
<dbReference type="FunFam" id="3.30.1490.20:FF:000003">
    <property type="entry name" value="acetyl-CoA carboxylase isoform X1"/>
    <property type="match status" value="1"/>
</dbReference>
<evidence type="ECO:0000256" key="16">
    <source>
        <dbReference type="SAM" id="MobiDB-lite"/>
    </source>
</evidence>
<dbReference type="SUPFAM" id="SSF56059">
    <property type="entry name" value="Glutathione synthetase ATP-binding domain-like"/>
    <property type="match status" value="1"/>
</dbReference>
<comment type="function">
    <text evidence="11">Catalyzes a 2-step reaction, involving the ATP-dependent carboxylation of the covalently attached biotin in the first step and the transfer of the carboxyl group to pyruvate in the second.</text>
</comment>
<dbReference type="InterPro" id="IPR000891">
    <property type="entry name" value="PYR_CT"/>
</dbReference>
<feature type="binding site" evidence="13">
    <location>
        <position position="207"/>
    </location>
    <ligand>
        <name>ATP</name>
        <dbReference type="ChEBI" id="CHEBI:30616"/>
    </ligand>
</feature>
<feature type="modified residue" description="N6-carboxylysine" evidence="15">
    <location>
        <position position="747"/>
    </location>
</feature>
<keyword evidence="7 11" id="KW-0547">Nucleotide-binding</keyword>
<dbReference type="FunFam" id="3.20.20.70:FF:000033">
    <property type="entry name" value="Pyruvate carboxylase"/>
    <property type="match status" value="1"/>
</dbReference>
<keyword evidence="4" id="KW-0312">Gluconeogenesis</keyword>
<evidence type="ECO:0000256" key="11">
    <source>
        <dbReference type="PIRNR" id="PIRNR001594"/>
    </source>
</evidence>
<reference evidence="21 22" key="1">
    <citation type="submission" date="2017-08" db="EMBL/GenBank/DDBJ databases">
        <title>Infants hospitalized years apart are colonized by the same room-sourced microbial strains.</title>
        <authorList>
            <person name="Brooks B."/>
            <person name="Olm M.R."/>
            <person name="Firek B.A."/>
            <person name="Baker R."/>
            <person name="Thomas B.C."/>
            <person name="Morowitz M.J."/>
            <person name="Banfield J.F."/>
        </authorList>
    </citation>
    <scope>NUCLEOTIDE SEQUENCE [LARGE SCALE GENOMIC DNA]</scope>
    <source>
        <strain evidence="21">S2_005_003_R2_43</strain>
    </source>
</reference>
<evidence type="ECO:0000256" key="7">
    <source>
        <dbReference type="ARBA" id="ARBA00022741"/>
    </source>
</evidence>
<dbReference type="UniPathway" id="UPA00138"/>
<dbReference type="CDD" id="cd07937">
    <property type="entry name" value="DRE_TIM_PC_TC_5S"/>
    <property type="match status" value="1"/>
</dbReference>
<comment type="pathway">
    <text evidence="2">Carbohydrate biosynthesis; gluconeogenesis.</text>
</comment>
<dbReference type="NCBIfam" id="TIGR01235">
    <property type="entry name" value="pyruv_carbox"/>
    <property type="match status" value="1"/>
</dbReference>
<dbReference type="PROSITE" id="PS00188">
    <property type="entry name" value="BIOTIN"/>
    <property type="match status" value="1"/>
</dbReference>
<evidence type="ECO:0000259" key="20">
    <source>
        <dbReference type="PROSITE" id="PS50991"/>
    </source>
</evidence>
<evidence type="ECO:0000256" key="5">
    <source>
        <dbReference type="ARBA" id="ARBA00022598"/>
    </source>
</evidence>
<dbReference type="Gene3D" id="3.20.20.70">
    <property type="entry name" value="Aldolase class I"/>
    <property type="match status" value="1"/>
</dbReference>
<evidence type="ECO:0000313" key="21">
    <source>
        <dbReference type="EMBL" id="PZQ19097.1"/>
    </source>
</evidence>
<dbReference type="Pfam" id="PF02786">
    <property type="entry name" value="CPSase_L_D2"/>
    <property type="match status" value="1"/>
</dbReference>
<dbReference type="PROSITE" id="PS50979">
    <property type="entry name" value="BC"/>
    <property type="match status" value="1"/>
</dbReference>
<comment type="caution">
    <text evidence="21">The sequence shown here is derived from an EMBL/GenBank/DDBJ whole genome shotgun (WGS) entry which is preliminary data.</text>
</comment>
<evidence type="ECO:0000256" key="12">
    <source>
        <dbReference type="PIRSR" id="PIRSR001594-1"/>
    </source>
</evidence>
<dbReference type="Gene3D" id="3.30.470.20">
    <property type="entry name" value="ATP-grasp fold, B domain"/>
    <property type="match status" value="1"/>
</dbReference>
<feature type="active site" evidence="12">
    <location>
        <position position="300"/>
    </location>
</feature>
<name>A0A2W5MGS8_ANCNO</name>
<keyword evidence="9 11" id="KW-0092">Biotin</keyword>
<dbReference type="InterPro" id="IPR003379">
    <property type="entry name" value="Carboxylase_cons_dom"/>
</dbReference>
<evidence type="ECO:0000256" key="15">
    <source>
        <dbReference type="PIRSR" id="PIRSR001594-4"/>
    </source>
</evidence>
<feature type="binding site" evidence="13">
    <location>
        <position position="123"/>
    </location>
    <ligand>
        <name>ATP</name>
        <dbReference type="ChEBI" id="CHEBI:30616"/>
    </ligand>
</feature>
<evidence type="ECO:0000256" key="6">
    <source>
        <dbReference type="ARBA" id="ARBA00022723"/>
    </source>
</evidence>
<evidence type="ECO:0000256" key="2">
    <source>
        <dbReference type="ARBA" id="ARBA00004742"/>
    </source>
</evidence>
<dbReference type="InterPro" id="IPR011053">
    <property type="entry name" value="Single_hybrid_motif"/>
</dbReference>
<feature type="binding site" evidence="13">
    <location>
        <position position="650"/>
    </location>
    <ligand>
        <name>substrate</name>
    </ligand>
</feature>
<dbReference type="SUPFAM" id="SSF51569">
    <property type="entry name" value="Aldolase"/>
    <property type="match status" value="1"/>
</dbReference>
<evidence type="ECO:0000256" key="9">
    <source>
        <dbReference type="ARBA" id="ARBA00023267"/>
    </source>
</evidence>
<sequence length="1182" mass="128380">MTVAPRKITKLLVANRSEIAIRVFRAASELGIRTVAVYAEEDKLSLHRFKADEAYQVGRGMGPLEAYLSIPEVIRVATDAGVDAIHPGYGFLSESPEFAEACAEAGIIFIGPSPETMKALGNKVAARNLAISVDVPVMPATDPLPDDDAEVRRLAQEIGLPVMLKASWGGGGRGMRVIRDLDKLAQEVRNARREAKSAFGKDDVYLEKLVEKARHVEVQILGDRHGNAVHLFERDCSVQRRHQKVVERAPAPYLDEKTRQELCASALRIAKATDYVGAGTVEYLMDADTGRFYFIEVNPRIQVEHTVTEVVTGVDIVKAQIRILEGAAIGTPESGVPAQDELSLNGHALQCRITTENPEDNFIPDYGRISAYRGAMGFGIRVDGGTAYSGAVITRFYDPLLEKVTAWAPTAEEAAKRMSRAIREYRIRGVATNLAFLENVVEHPVFLAGEVTTRFIDETRELFAFEKRQDRATRLLTYVADVTVNGHPETKDRAKPKPGAPKPVPPVFAEPKGTPAEPVNPDAGAPTGGSEPPAKVGRGANDLPAGSRQMLEKLGPKAFGEWMRAEKRVLVTDTTMRDAHQSLLATRMRTADIAAAAASYASGLPQLLSLECWGGATFDVAMRFLTEDPWERLAKIREGAPNLLLQCLVRGSNGVGYANYPDNVVKRFIEQSAKEGMDVFRVFDCLNWIENMRVTIDAVNEAGKLCEGSICYTADLLDPSRSKYDLKYYVTLAKELEKAGAHVLCVKDMGGLLKPSAAGILIRALREEVGLPLHLHTHDTSGLSAATVLVAIEAGADAVDAAMDALSGMTSQPCLGSLVATLKGGERDTGLDLEAIRAVSLYWEAARAQYAAFESNLLAPASEVYLHEMPGGQFTNLKEQARSMGLESRWSEVAKTYRDVNDMFGDVVKVTPTSKVVGDMALVMVSAGLTREDVENPDVEVSFPESVVQLMKGELSQPEGGFPEKIQKKVLKGEKPLTERAGALMPPADFGAVRTEAEDKVGRTISDAELASYLMYPKVFVDYASAEKKYGPVSCLPTPVFFYGLPSGEEISVEIERGKTLVIRCLGVGETDEEGQVKVFFELNGQPRIVKVPNRSAANVREARRKAEEGNPAHVAAPMPGVISTVAVKQGQKIEQGDVVCSIEAMKMETAIHAERGGTVKEILVTPGTPVDAKDLLIVVED</sequence>
<keyword evidence="8 11" id="KW-0067">ATP-binding</keyword>